<accession>A0AAD9LJZ3</accession>
<dbReference type="Proteomes" id="UP001195914">
    <property type="component" value="Unassembled WGS sequence"/>
</dbReference>
<dbReference type="AlphaFoldDB" id="A0AAD9LJZ3"/>
<protein>
    <submittedName>
        <fullName evidence="1">Uncharacterized protein</fullName>
    </submittedName>
</protein>
<sequence>MADFCRFIEVAADGSDRELLARLRRELAQESDSFGICVQALSQMLGLKLDELILYDRTFVMKDDIVSIYLSGGLPDGVSDMIVELESQESNLHAVALQFGKLLKERVQHGLDDVVQGLDGAPAKDLYSRSIACLLRINMCALKVECDIRRRLGDVGASDIDFILDETGTSLCELLSQCCIILCIFGAEESNLFDDIKDIQETLLRLVPEPLILHIIGAFAAVAFDNSCLFSLHSRRIFVETLAAILPELIDRIALFNRMGMDGDMDLYVSRRSILDFAECGTTSLGSTWNTTHIKTPPRGMVSFDSVLQPVMDDLYDVSSLISIETPDWDYAVGNFPRVRTMSLLLDFILIFIRVASDGTVEKHVLGWLDALVSKPSFTQAFMPIFSSGTTTNFPKILELSRILGKDICVSHHILSVCDKTEEALNMIKVAGPNIIMSDTINRPKILQFMVEGVSKQPQPFIQCWCDLLKPLVVSTNDDTDTPDCVSAWSANMIMDGPISEVGDILLEAVIPHSLMRNFGDECHPDEDNVHACTARQLMVLLFEALGKKRVANKLNRFIDATHRLMQEPLTLESVQVFEFAMFSMWLLKTYELSVRNKKLHAYVKEVNERTLNDAIEMYDAGHVNDFTSVRLLALETIKKRIRASRLRNKVENHEDWYDDHQLKEANTLDWDRYYREFGDEMIKQMTEAVLECPLVKGVAPTVANGTTSGANVNRSRKACRKNVEGLQRISPDDGNRAAVSEFMARAKRLMHMHKLNNTESVSEDVYATIMAVVTHFNVKEDECTDIFKLMLHSCPLPLLHRVIGSGVTTLNVALMKAIMNDPHERYAGLVCAMMGMAINLNIISAANVGIIVSLMHLIAKAVWSPILFAELVSEDYELATLQNFVVFTNGLTLTSHAFLEARCSMNLGLLETYLQYDVPYATVPVTQFVQTQMLRLMEVRAAQFNIMFSGHPDIQPDSPAATGELNTLDLIIVSTLQLLFIPTTPPEPVSQRRREREDSDVLQWNLVGRECSIAFKTITLLLKCFCQLTMTKLMFIVEHFIGVAARINGDSHSKARQRILTDDSMFNPDAIEYLYQVYRNIAKGSGGVKPRQDPHCAVF</sequence>
<reference evidence="1" key="1">
    <citation type="journal article" date="2014" name="Nucleic Acids Res.">
        <title>The evolutionary dynamics of variant antigen genes in Babesia reveal a history of genomic innovation underlying host-parasite interaction.</title>
        <authorList>
            <person name="Jackson A.P."/>
            <person name="Otto T.D."/>
            <person name="Darby A."/>
            <person name="Ramaprasad A."/>
            <person name="Xia D."/>
            <person name="Echaide I.E."/>
            <person name="Farber M."/>
            <person name="Gahlot S."/>
            <person name="Gamble J."/>
            <person name="Gupta D."/>
            <person name="Gupta Y."/>
            <person name="Jackson L."/>
            <person name="Malandrin L."/>
            <person name="Malas T.B."/>
            <person name="Moussa E."/>
            <person name="Nair M."/>
            <person name="Reid A.J."/>
            <person name="Sanders M."/>
            <person name="Sharma J."/>
            <person name="Tracey A."/>
            <person name="Quail M.A."/>
            <person name="Weir W."/>
            <person name="Wastling J.M."/>
            <person name="Hall N."/>
            <person name="Willadsen P."/>
            <person name="Lingelbach K."/>
            <person name="Shiels B."/>
            <person name="Tait A."/>
            <person name="Berriman M."/>
            <person name="Allred D.R."/>
            <person name="Pain A."/>
        </authorList>
    </citation>
    <scope>NUCLEOTIDE SEQUENCE</scope>
    <source>
        <strain evidence="1">1802A</strain>
    </source>
</reference>
<gene>
    <name evidence="1" type="ORF">X943_000563</name>
</gene>
<dbReference type="EMBL" id="JAHBMH010000007">
    <property type="protein sequence ID" value="KAK1939503.1"/>
    <property type="molecule type" value="Genomic_DNA"/>
</dbReference>
<evidence type="ECO:0000313" key="1">
    <source>
        <dbReference type="EMBL" id="KAK1939503.1"/>
    </source>
</evidence>
<reference evidence="1" key="2">
    <citation type="submission" date="2021-05" db="EMBL/GenBank/DDBJ databases">
        <authorList>
            <person name="Pain A."/>
        </authorList>
    </citation>
    <scope>NUCLEOTIDE SEQUENCE</scope>
    <source>
        <strain evidence="1">1802A</strain>
    </source>
</reference>
<organism evidence="1 2">
    <name type="scientific">Babesia divergens</name>
    <dbReference type="NCBI Taxonomy" id="32595"/>
    <lineage>
        <taxon>Eukaryota</taxon>
        <taxon>Sar</taxon>
        <taxon>Alveolata</taxon>
        <taxon>Apicomplexa</taxon>
        <taxon>Aconoidasida</taxon>
        <taxon>Piroplasmida</taxon>
        <taxon>Babesiidae</taxon>
        <taxon>Babesia</taxon>
    </lineage>
</organism>
<keyword evidence="2" id="KW-1185">Reference proteome</keyword>
<comment type="caution">
    <text evidence="1">The sequence shown here is derived from an EMBL/GenBank/DDBJ whole genome shotgun (WGS) entry which is preliminary data.</text>
</comment>
<name>A0AAD9LJZ3_BABDI</name>
<evidence type="ECO:0000313" key="2">
    <source>
        <dbReference type="Proteomes" id="UP001195914"/>
    </source>
</evidence>
<proteinExistence type="predicted"/>